<dbReference type="AlphaFoldDB" id="A0A0C3EHB7"/>
<dbReference type="CDD" id="cd21075">
    <property type="entry name" value="DBD_XPA-like"/>
    <property type="match status" value="1"/>
</dbReference>
<proteinExistence type="predicted"/>
<dbReference type="HOGENOM" id="CLU_748157_0_0_1"/>
<sequence length="318" mass="36356">MKKKKDKPPTTDPSTWPESKIDAKERITAGDIKQYYHLAPAMYSALTHSSHRTGAGFVTHLYNEQEVERAAWTKFGGPEGYEAHLETLRQRQATRNSQKPFLTPSLHKKSGYARSTTYDNSWEPGPKYDWKSETLPPVLQAVRDRFLPGSEWLWKRCNEVLDPHDPCSIDMELRERARVLVSSESVDKLRAILAQAPRVPKDGNEEDEIVGLVQHETWHPEWDVWYDWTGDYYNEVFQALIKVVKQHGDGNEGWALARWEVYDTYVECVSGIGYSSWKGEGWSDGASWCLDASRTMGCKLGDELKALVEGRKIVTCSD</sequence>
<keyword evidence="3" id="KW-1185">Reference proteome</keyword>
<organism evidence="2 3">
    <name type="scientific">Piloderma croceum (strain F 1598)</name>
    <dbReference type="NCBI Taxonomy" id="765440"/>
    <lineage>
        <taxon>Eukaryota</taxon>
        <taxon>Fungi</taxon>
        <taxon>Dikarya</taxon>
        <taxon>Basidiomycota</taxon>
        <taxon>Agaricomycotina</taxon>
        <taxon>Agaricomycetes</taxon>
        <taxon>Agaricomycetidae</taxon>
        <taxon>Atheliales</taxon>
        <taxon>Atheliaceae</taxon>
        <taxon>Piloderma</taxon>
    </lineage>
</organism>
<reference evidence="3" key="2">
    <citation type="submission" date="2015-01" db="EMBL/GenBank/DDBJ databases">
        <title>Evolutionary Origins and Diversification of the Mycorrhizal Mutualists.</title>
        <authorList>
            <consortium name="DOE Joint Genome Institute"/>
            <consortium name="Mycorrhizal Genomics Consortium"/>
            <person name="Kohler A."/>
            <person name="Kuo A."/>
            <person name="Nagy L.G."/>
            <person name="Floudas D."/>
            <person name="Copeland A."/>
            <person name="Barry K.W."/>
            <person name="Cichocki N."/>
            <person name="Veneault-Fourrey C."/>
            <person name="LaButti K."/>
            <person name="Lindquist E.A."/>
            <person name="Lipzen A."/>
            <person name="Lundell T."/>
            <person name="Morin E."/>
            <person name="Murat C."/>
            <person name="Riley R."/>
            <person name="Ohm R."/>
            <person name="Sun H."/>
            <person name="Tunlid A."/>
            <person name="Henrissat B."/>
            <person name="Grigoriev I.V."/>
            <person name="Hibbett D.S."/>
            <person name="Martin F."/>
        </authorList>
    </citation>
    <scope>NUCLEOTIDE SEQUENCE [LARGE SCALE GENOMIC DNA]</scope>
    <source>
        <strain evidence="3">F 1598</strain>
    </source>
</reference>
<feature type="region of interest" description="Disordered" evidence="1">
    <location>
        <begin position="1"/>
        <end position="23"/>
    </location>
</feature>
<gene>
    <name evidence="2" type="ORF">PILCRDRAFT_16481</name>
</gene>
<evidence type="ECO:0000313" key="3">
    <source>
        <dbReference type="Proteomes" id="UP000054166"/>
    </source>
</evidence>
<protein>
    <submittedName>
        <fullName evidence="2">Uncharacterized protein</fullName>
    </submittedName>
</protein>
<dbReference type="OrthoDB" id="3058642at2759"/>
<name>A0A0C3EHB7_PILCF</name>
<accession>A0A0C3EHB7</accession>
<dbReference type="Proteomes" id="UP000054166">
    <property type="component" value="Unassembled WGS sequence"/>
</dbReference>
<evidence type="ECO:0000256" key="1">
    <source>
        <dbReference type="SAM" id="MobiDB-lite"/>
    </source>
</evidence>
<reference evidence="2 3" key="1">
    <citation type="submission" date="2014-04" db="EMBL/GenBank/DDBJ databases">
        <authorList>
            <consortium name="DOE Joint Genome Institute"/>
            <person name="Kuo A."/>
            <person name="Tarkka M."/>
            <person name="Buscot F."/>
            <person name="Kohler A."/>
            <person name="Nagy L.G."/>
            <person name="Floudas D."/>
            <person name="Copeland A."/>
            <person name="Barry K.W."/>
            <person name="Cichocki N."/>
            <person name="Veneault-Fourrey C."/>
            <person name="LaButti K."/>
            <person name="Lindquist E.A."/>
            <person name="Lipzen A."/>
            <person name="Lundell T."/>
            <person name="Morin E."/>
            <person name="Murat C."/>
            <person name="Sun H."/>
            <person name="Tunlid A."/>
            <person name="Henrissat B."/>
            <person name="Grigoriev I.V."/>
            <person name="Hibbett D.S."/>
            <person name="Martin F."/>
            <person name="Nordberg H.P."/>
            <person name="Cantor M.N."/>
            <person name="Hua S.X."/>
        </authorList>
    </citation>
    <scope>NUCLEOTIDE SEQUENCE [LARGE SCALE GENOMIC DNA]</scope>
    <source>
        <strain evidence="2 3">F 1598</strain>
    </source>
</reference>
<evidence type="ECO:0000313" key="2">
    <source>
        <dbReference type="EMBL" id="KIM72055.1"/>
    </source>
</evidence>
<dbReference type="InParanoid" id="A0A0C3EHB7"/>
<dbReference type="EMBL" id="KN833168">
    <property type="protein sequence ID" value="KIM72055.1"/>
    <property type="molecule type" value="Genomic_DNA"/>
</dbReference>